<keyword evidence="2" id="KW-1185">Reference proteome</keyword>
<comment type="caution">
    <text evidence="1">The sequence shown here is derived from an EMBL/GenBank/DDBJ whole genome shotgun (WGS) entry which is preliminary data.</text>
</comment>
<evidence type="ECO:0008006" key="3">
    <source>
        <dbReference type="Google" id="ProtNLM"/>
    </source>
</evidence>
<evidence type="ECO:0000313" key="2">
    <source>
        <dbReference type="Proteomes" id="UP001202328"/>
    </source>
</evidence>
<name>A0AAD4XM02_9MAGN</name>
<protein>
    <recommendedName>
        <fullName evidence="3">DUF4283 domain-containing protein</fullName>
    </recommendedName>
</protein>
<sequence length="378" mass="43452">MVNLRRTVDEEGFTSVRRRRSRSLTRVCEDRRGYEVSMGRKTDLKSRKGESVKIERKVIGGSMGKKGTGDVIHLAVWSGIKRSFCWLSYKAGLWFSRLLKREANGCNGKLSQWNFRDNEDWIYVAHEENKMGQYIRILVSQNKEYPTSLFFTAGDNGVGWWETWMMPERCKTMEAKPAVNVDNAWLDGNIKHKSQFDGVSSPMKSKPEQVANSSWHRNMVVELVDIDFNWKEVGRWIMDRLGWSLSFELQPIDDLKAVFTIKTRKEFNRIRDTGSWKVNDVEIRIYPWYASINAIPKSNPWSLKKKLIGVKGVPFNLWCYSIFKSIGDKFGGLVETSPESSMATDLSEIKICVNGPISNGVWCEEVIIGSIGFGLRFV</sequence>
<dbReference type="Proteomes" id="UP001202328">
    <property type="component" value="Unassembled WGS sequence"/>
</dbReference>
<dbReference type="AlphaFoldDB" id="A0AAD4XM02"/>
<proteinExistence type="predicted"/>
<dbReference type="EMBL" id="JAJJMB010008487">
    <property type="protein sequence ID" value="KAI3923334.1"/>
    <property type="molecule type" value="Genomic_DNA"/>
</dbReference>
<evidence type="ECO:0000313" key="1">
    <source>
        <dbReference type="EMBL" id="KAI3923334.1"/>
    </source>
</evidence>
<organism evidence="1 2">
    <name type="scientific">Papaver atlanticum</name>
    <dbReference type="NCBI Taxonomy" id="357466"/>
    <lineage>
        <taxon>Eukaryota</taxon>
        <taxon>Viridiplantae</taxon>
        <taxon>Streptophyta</taxon>
        <taxon>Embryophyta</taxon>
        <taxon>Tracheophyta</taxon>
        <taxon>Spermatophyta</taxon>
        <taxon>Magnoliopsida</taxon>
        <taxon>Ranunculales</taxon>
        <taxon>Papaveraceae</taxon>
        <taxon>Papaveroideae</taxon>
        <taxon>Papaver</taxon>
    </lineage>
</organism>
<reference evidence="1" key="1">
    <citation type="submission" date="2022-04" db="EMBL/GenBank/DDBJ databases">
        <title>A functionally conserved STORR gene fusion in Papaver species that diverged 16.8 million years ago.</title>
        <authorList>
            <person name="Catania T."/>
        </authorList>
    </citation>
    <scope>NUCLEOTIDE SEQUENCE</scope>
    <source>
        <strain evidence="1">S-188037</strain>
    </source>
</reference>
<accession>A0AAD4XM02</accession>
<gene>
    <name evidence="1" type="ORF">MKW98_026927</name>
</gene>